<keyword evidence="3" id="KW-1185">Reference proteome</keyword>
<organism evidence="2">
    <name type="scientific">Notodromas monacha</name>
    <dbReference type="NCBI Taxonomy" id="399045"/>
    <lineage>
        <taxon>Eukaryota</taxon>
        <taxon>Metazoa</taxon>
        <taxon>Ecdysozoa</taxon>
        <taxon>Arthropoda</taxon>
        <taxon>Crustacea</taxon>
        <taxon>Oligostraca</taxon>
        <taxon>Ostracoda</taxon>
        <taxon>Podocopa</taxon>
        <taxon>Podocopida</taxon>
        <taxon>Cypridocopina</taxon>
        <taxon>Cypridoidea</taxon>
        <taxon>Cyprididae</taxon>
        <taxon>Notodromas</taxon>
    </lineage>
</organism>
<dbReference type="EMBL" id="CAJPEX010001860">
    <property type="protein sequence ID" value="CAG0920086.1"/>
    <property type="molecule type" value="Genomic_DNA"/>
</dbReference>
<reference evidence="2" key="1">
    <citation type="submission" date="2020-11" db="EMBL/GenBank/DDBJ databases">
        <authorList>
            <person name="Tran Van P."/>
        </authorList>
    </citation>
    <scope>NUCLEOTIDE SEQUENCE</scope>
</reference>
<dbReference type="EMBL" id="OA883897">
    <property type="protein sequence ID" value="CAD7279934.1"/>
    <property type="molecule type" value="Genomic_DNA"/>
</dbReference>
<evidence type="ECO:0000256" key="1">
    <source>
        <dbReference type="SAM" id="MobiDB-lite"/>
    </source>
</evidence>
<name>A0A7R9BQZ7_9CRUS</name>
<gene>
    <name evidence="2" type="ORF">NMOB1V02_LOCUS7598</name>
</gene>
<proteinExistence type="predicted"/>
<protein>
    <submittedName>
        <fullName evidence="2">Uncharacterized protein</fullName>
    </submittedName>
</protein>
<accession>A0A7R9BQZ7</accession>
<dbReference type="Proteomes" id="UP000678499">
    <property type="component" value="Unassembled WGS sequence"/>
</dbReference>
<evidence type="ECO:0000313" key="3">
    <source>
        <dbReference type="Proteomes" id="UP000678499"/>
    </source>
</evidence>
<dbReference type="AlphaFoldDB" id="A0A7R9BQZ7"/>
<feature type="region of interest" description="Disordered" evidence="1">
    <location>
        <begin position="355"/>
        <end position="376"/>
    </location>
</feature>
<sequence>MTHVTMNPTNTVIDTKWFVGRKFEDSSFPSNSQQGFHGLNVLGIIKLRQEDLAGGTSHVSTLSIENCVFRSLKSTAGDVRIRVVKIYITQVRRFIPTFHQSSTSNEFFGNQVEVGDRHVSGSSSRNECLGVSSDHDNNAVLNVTNTGRKTREGRNGMGGNWWLPPLLHGLLKLDHQYLHSGHCVLYHELPCLRLLVDLSVRDEDSYGVVTANWIPTVNHVKSHRLTREEILDKCNEALEMAWPDHVEIERKRAIFGMSVPSLRCKFKIPDLVADLNFLLPEERITVKDLREPQAGLLNLTIYCTVRPRDADIIGASRVFLRLGIESQSLCSSEDDEEDAAHDEYRSCLLQPPLQTAIPAEPPQSLRTIGGGSSVFD</sequence>
<evidence type="ECO:0000313" key="2">
    <source>
        <dbReference type="EMBL" id="CAD7279934.1"/>
    </source>
</evidence>